<feature type="transmembrane region" description="Helical" evidence="7">
    <location>
        <begin position="6"/>
        <end position="29"/>
    </location>
</feature>
<comment type="similarity">
    <text evidence="2">Belongs to the FliR/MopE/SpaR family.</text>
</comment>
<evidence type="ECO:0000256" key="7">
    <source>
        <dbReference type="SAM" id="Phobius"/>
    </source>
</evidence>
<keyword evidence="3" id="KW-1003">Cell membrane</keyword>
<evidence type="ECO:0000256" key="3">
    <source>
        <dbReference type="ARBA" id="ARBA00022475"/>
    </source>
</evidence>
<dbReference type="Pfam" id="PF01311">
    <property type="entry name" value="Bac_export_1"/>
    <property type="match status" value="1"/>
</dbReference>
<feature type="transmembrane region" description="Helical" evidence="7">
    <location>
        <begin position="70"/>
        <end position="92"/>
    </location>
</feature>
<evidence type="ECO:0000256" key="4">
    <source>
        <dbReference type="ARBA" id="ARBA00022692"/>
    </source>
</evidence>
<name>A0A5B2V911_9HYPH</name>
<dbReference type="InterPro" id="IPR002010">
    <property type="entry name" value="T3SS_IM_R"/>
</dbReference>
<organism evidence="8 9">
    <name type="scientific">Salinarimonas soli</name>
    <dbReference type="NCBI Taxonomy" id="1638099"/>
    <lineage>
        <taxon>Bacteria</taxon>
        <taxon>Pseudomonadati</taxon>
        <taxon>Pseudomonadota</taxon>
        <taxon>Alphaproteobacteria</taxon>
        <taxon>Hyphomicrobiales</taxon>
        <taxon>Salinarimonadaceae</taxon>
        <taxon>Salinarimonas</taxon>
    </lineage>
</organism>
<feature type="transmembrane region" description="Helical" evidence="7">
    <location>
        <begin position="224"/>
        <end position="248"/>
    </location>
</feature>
<dbReference type="PANTHER" id="PTHR30065:SF1">
    <property type="entry name" value="SURFACE PRESENTATION OF ANTIGENS PROTEIN SPAR"/>
    <property type="match status" value="1"/>
</dbReference>
<evidence type="ECO:0000313" key="8">
    <source>
        <dbReference type="EMBL" id="KAA2234717.1"/>
    </source>
</evidence>
<proteinExistence type="inferred from homology"/>
<reference evidence="8 9" key="2">
    <citation type="submission" date="2019-09" db="EMBL/GenBank/DDBJ databases">
        <authorList>
            <person name="Jin C."/>
        </authorList>
    </citation>
    <scope>NUCLEOTIDE SEQUENCE [LARGE SCALE GENOMIC DNA]</scope>
    <source>
        <strain evidence="8 9">BN140002</strain>
    </source>
</reference>
<keyword evidence="6 7" id="KW-0472">Membrane</keyword>
<dbReference type="PRINTS" id="PR00953">
    <property type="entry name" value="TYPE3IMRPROT"/>
</dbReference>
<keyword evidence="8" id="KW-0966">Cell projection</keyword>
<dbReference type="OrthoDB" id="9779817at2"/>
<dbReference type="NCBIfam" id="NF009416">
    <property type="entry name" value="PRK12780.1"/>
    <property type="match status" value="1"/>
</dbReference>
<dbReference type="GO" id="GO:0005886">
    <property type="term" value="C:plasma membrane"/>
    <property type="evidence" value="ECO:0007669"/>
    <property type="project" value="UniProtKB-SubCell"/>
</dbReference>
<reference evidence="8 9" key="1">
    <citation type="submission" date="2019-09" db="EMBL/GenBank/DDBJ databases">
        <title>Salinarimonas rosea gen. nov., sp. nov., a new member of the a-2 subgroup of the Proteobacteria.</title>
        <authorList>
            <person name="Liu J."/>
        </authorList>
    </citation>
    <scope>NUCLEOTIDE SEQUENCE [LARGE SCALE GENOMIC DNA]</scope>
    <source>
        <strain evidence="8 9">BN140002</strain>
    </source>
</reference>
<accession>A0A5B2V911</accession>
<dbReference type="AlphaFoldDB" id="A0A5B2V911"/>
<evidence type="ECO:0000313" key="9">
    <source>
        <dbReference type="Proteomes" id="UP000323142"/>
    </source>
</evidence>
<comment type="caution">
    <text evidence="8">The sequence shown here is derived from an EMBL/GenBank/DDBJ whole genome shotgun (WGS) entry which is preliminary data.</text>
</comment>
<feature type="transmembrane region" description="Helical" evidence="7">
    <location>
        <begin position="182"/>
        <end position="204"/>
    </location>
</feature>
<keyword evidence="4 7" id="KW-0812">Transmembrane</keyword>
<keyword evidence="9" id="KW-1185">Reference proteome</keyword>
<evidence type="ECO:0000256" key="1">
    <source>
        <dbReference type="ARBA" id="ARBA00004651"/>
    </source>
</evidence>
<comment type="subcellular location">
    <subcellularLocation>
        <location evidence="1">Cell membrane</location>
        <topology evidence="1">Multi-pass membrane protein</topology>
    </subcellularLocation>
</comment>
<keyword evidence="8" id="KW-0282">Flagellum</keyword>
<gene>
    <name evidence="8" type="ORF">F0L46_23420</name>
</gene>
<evidence type="ECO:0000256" key="5">
    <source>
        <dbReference type="ARBA" id="ARBA00022989"/>
    </source>
</evidence>
<feature type="transmembrane region" description="Helical" evidence="7">
    <location>
        <begin position="41"/>
        <end position="64"/>
    </location>
</feature>
<protein>
    <submittedName>
        <fullName evidence="8">Flagellar biosynthesis protein FliR</fullName>
    </submittedName>
</protein>
<keyword evidence="5 7" id="KW-1133">Transmembrane helix</keyword>
<evidence type="ECO:0000256" key="2">
    <source>
        <dbReference type="ARBA" id="ARBA00009772"/>
    </source>
</evidence>
<dbReference type="GO" id="GO:0006605">
    <property type="term" value="P:protein targeting"/>
    <property type="evidence" value="ECO:0007669"/>
    <property type="project" value="InterPro"/>
</dbReference>
<dbReference type="RefSeq" id="WP_149822036.1">
    <property type="nucleotide sequence ID" value="NZ_VUOA01000045.1"/>
</dbReference>
<dbReference type="EMBL" id="VUOA01000045">
    <property type="protein sequence ID" value="KAA2234717.1"/>
    <property type="molecule type" value="Genomic_DNA"/>
</dbReference>
<keyword evidence="8" id="KW-0969">Cilium</keyword>
<dbReference type="Proteomes" id="UP000323142">
    <property type="component" value="Unassembled WGS sequence"/>
</dbReference>
<evidence type="ECO:0000256" key="6">
    <source>
        <dbReference type="ARBA" id="ARBA00023136"/>
    </source>
</evidence>
<sequence>MTVPPADLILAAFLIFCRIGACLMVMPGFGSARLPMKTRLFIALGVTLALTPPLVDIVLPLAAGADPARVVVLIVTESLVGLKIGTIARLFYMALQTMTHAIANFIGFGGMPGAPVEDTESLPPVTTLVTMTATALLFITDLHWEVFRGLVASYTVMPPALSYQTRLSLVEITDRIGEAFILSLRIASPFLIFGVVANLALGLINKLAQQIPIYFVSMPLMLGAGLFGLYFLVGEFLGLFHAGFAAWLTGR</sequence>
<dbReference type="PANTHER" id="PTHR30065">
    <property type="entry name" value="FLAGELLAR BIOSYNTHETIC PROTEIN FLIR"/>
    <property type="match status" value="1"/>
</dbReference>